<evidence type="ECO:0000256" key="2">
    <source>
        <dbReference type="ARBA" id="ARBA00022837"/>
    </source>
</evidence>
<organism evidence="4">
    <name type="scientific">Prymnesium polylepis</name>
    <dbReference type="NCBI Taxonomy" id="72548"/>
    <lineage>
        <taxon>Eukaryota</taxon>
        <taxon>Haptista</taxon>
        <taxon>Haptophyta</taxon>
        <taxon>Prymnesiophyceae</taxon>
        <taxon>Prymnesiales</taxon>
        <taxon>Prymnesiaceae</taxon>
        <taxon>Prymnesium</taxon>
    </lineage>
</organism>
<evidence type="ECO:0000256" key="1">
    <source>
        <dbReference type="ARBA" id="ARBA00022737"/>
    </source>
</evidence>
<dbReference type="PROSITE" id="PS50222">
    <property type="entry name" value="EF_HAND_2"/>
    <property type="match status" value="2"/>
</dbReference>
<proteinExistence type="predicted"/>
<dbReference type="AlphaFoldDB" id="A0A6V4B6Q6"/>
<name>A0A6V4B6Q6_9EUKA</name>
<keyword evidence="2" id="KW-0106">Calcium</keyword>
<dbReference type="InterPro" id="IPR011992">
    <property type="entry name" value="EF-hand-dom_pair"/>
</dbReference>
<dbReference type="SMART" id="SM00054">
    <property type="entry name" value="EFh"/>
    <property type="match status" value="2"/>
</dbReference>
<keyword evidence="1" id="KW-0677">Repeat</keyword>
<dbReference type="PROSITE" id="PS00018">
    <property type="entry name" value="EF_HAND_1"/>
    <property type="match status" value="2"/>
</dbReference>
<feature type="domain" description="EF-hand" evidence="3">
    <location>
        <begin position="78"/>
        <end position="113"/>
    </location>
</feature>
<accession>A0A6V4B6Q6</accession>
<dbReference type="GO" id="GO:0005509">
    <property type="term" value="F:calcium ion binding"/>
    <property type="evidence" value="ECO:0007669"/>
    <property type="project" value="InterPro"/>
</dbReference>
<feature type="domain" description="EF-hand" evidence="3">
    <location>
        <begin position="42"/>
        <end position="77"/>
    </location>
</feature>
<dbReference type="EMBL" id="HBKO01029978">
    <property type="protein sequence ID" value="CAE2244493.1"/>
    <property type="molecule type" value="Transcribed_RNA"/>
</dbReference>
<dbReference type="PANTHER" id="PTHR23050">
    <property type="entry name" value="CALCIUM BINDING PROTEIN"/>
    <property type="match status" value="1"/>
</dbReference>
<sequence>MAVKTKEGWATRKQIARQERAWRAARQKLMEKMGTAINDADALDAKSLEIFKEMDKDGNGKIDMDELKAAFELAGVKLKSGEVKEMVAEADADGDGHIDPDEFKALVRKEVDRYKVRTQVCSIQ</sequence>
<dbReference type="InterPro" id="IPR050145">
    <property type="entry name" value="Centrin_CML-like"/>
</dbReference>
<evidence type="ECO:0000259" key="3">
    <source>
        <dbReference type="PROSITE" id="PS50222"/>
    </source>
</evidence>
<dbReference type="InterPro" id="IPR002048">
    <property type="entry name" value="EF_hand_dom"/>
</dbReference>
<gene>
    <name evidence="4" type="ORF">CPOL0286_LOCUS13641</name>
</gene>
<dbReference type="Pfam" id="PF13499">
    <property type="entry name" value="EF-hand_7"/>
    <property type="match status" value="1"/>
</dbReference>
<dbReference type="CDD" id="cd00051">
    <property type="entry name" value="EFh"/>
    <property type="match status" value="1"/>
</dbReference>
<dbReference type="SUPFAM" id="SSF47473">
    <property type="entry name" value="EF-hand"/>
    <property type="match status" value="1"/>
</dbReference>
<dbReference type="InterPro" id="IPR018247">
    <property type="entry name" value="EF_Hand_1_Ca_BS"/>
</dbReference>
<dbReference type="Gene3D" id="1.10.238.10">
    <property type="entry name" value="EF-hand"/>
    <property type="match status" value="1"/>
</dbReference>
<evidence type="ECO:0000313" key="4">
    <source>
        <dbReference type="EMBL" id="CAE2244493.1"/>
    </source>
</evidence>
<dbReference type="FunFam" id="1.10.238.10:FF:000003">
    <property type="entry name" value="Calmodulin A"/>
    <property type="match status" value="1"/>
</dbReference>
<reference evidence="4" key="1">
    <citation type="submission" date="2021-01" db="EMBL/GenBank/DDBJ databases">
        <authorList>
            <person name="Corre E."/>
            <person name="Pelletier E."/>
            <person name="Niang G."/>
            <person name="Scheremetjew M."/>
            <person name="Finn R."/>
            <person name="Kale V."/>
            <person name="Holt S."/>
            <person name="Cochrane G."/>
            <person name="Meng A."/>
            <person name="Brown T."/>
            <person name="Cohen L."/>
        </authorList>
    </citation>
    <scope>NUCLEOTIDE SEQUENCE</scope>
    <source>
        <strain evidence="4">UIO037</strain>
    </source>
</reference>
<protein>
    <recommendedName>
        <fullName evidence="3">EF-hand domain-containing protein</fullName>
    </recommendedName>
</protein>